<dbReference type="InterPro" id="IPR010496">
    <property type="entry name" value="AL/BT2_dom"/>
</dbReference>
<dbReference type="Pfam" id="PF06439">
    <property type="entry name" value="3keto-disac_hyd"/>
    <property type="match status" value="1"/>
</dbReference>
<dbReference type="AlphaFoldDB" id="A0A517ZCP5"/>
<accession>A0A517ZCP5</accession>
<name>A0A517ZCP5_9PLAN</name>
<organism evidence="2 3">
    <name type="scientific">Maioricimonas rarisocia</name>
    <dbReference type="NCBI Taxonomy" id="2528026"/>
    <lineage>
        <taxon>Bacteria</taxon>
        <taxon>Pseudomonadati</taxon>
        <taxon>Planctomycetota</taxon>
        <taxon>Planctomycetia</taxon>
        <taxon>Planctomycetales</taxon>
        <taxon>Planctomycetaceae</taxon>
        <taxon>Maioricimonas</taxon>
    </lineage>
</organism>
<evidence type="ECO:0000313" key="2">
    <source>
        <dbReference type="EMBL" id="QDU40263.1"/>
    </source>
</evidence>
<protein>
    <recommendedName>
        <fullName evidence="1">3-keto-alpha-glucoside-1,2-lyase/3-keto-2-hydroxy-glucal hydratase domain-containing protein</fullName>
    </recommendedName>
</protein>
<reference evidence="2 3" key="1">
    <citation type="submission" date="2019-02" db="EMBL/GenBank/DDBJ databases">
        <title>Deep-cultivation of Planctomycetes and their phenomic and genomic characterization uncovers novel biology.</title>
        <authorList>
            <person name="Wiegand S."/>
            <person name="Jogler M."/>
            <person name="Boedeker C."/>
            <person name="Pinto D."/>
            <person name="Vollmers J."/>
            <person name="Rivas-Marin E."/>
            <person name="Kohn T."/>
            <person name="Peeters S.H."/>
            <person name="Heuer A."/>
            <person name="Rast P."/>
            <person name="Oberbeckmann S."/>
            <person name="Bunk B."/>
            <person name="Jeske O."/>
            <person name="Meyerdierks A."/>
            <person name="Storesund J.E."/>
            <person name="Kallscheuer N."/>
            <person name="Luecker S."/>
            <person name="Lage O.M."/>
            <person name="Pohl T."/>
            <person name="Merkel B.J."/>
            <person name="Hornburger P."/>
            <person name="Mueller R.-W."/>
            <person name="Bruemmer F."/>
            <person name="Labrenz M."/>
            <person name="Spormann A.M."/>
            <person name="Op den Camp H."/>
            <person name="Overmann J."/>
            <person name="Amann R."/>
            <person name="Jetten M.S.M."/>
            <person name="Mascher T."/>
            <person name="Medema M.H."/>
            <person name="Devos D.P."/>
            <person name="Kaster A.-K."/>
            <person name="Ovreas L."/>
            <person name="Rohde M."/>
            <person name="Galperin M.Y."/>
            <person name="Jogler C."/>
        </authorList>
    </citation>
    <scope>NUCLEOTIDE SEQUENCE [LARGE SCALE GENOMIC DNA]</scope>
    <source>
        <strain evidence="2 3">Mal4</strain>
    </source>
</reference>
<gene>
    <name evidence="2" type="ORF">Mal4_46190</name>
</gene>
<dbReference type="RefSeq" id="WP_197443711.1">
    <property type="nucleotide sequence ID" value="NZ_CP036275.1"/>
</dbReference>
<dbReference type="Gene3D" id="2.60.120.560">
    <property type="entry name" value="Exo-inulinase, domain 1"/>
    <property type="match status" value="1"/>
</dbReference>
<evidence type="ECO:0000313" key="3">
    <source>
        <dbReference type="Proteomes" id="UP000320496"/>
    </source>
</evidence>
<feature type="domain" description="3-keto-alpha-glucoside-1,2-lyase/3-keto-2-hydroxy-glucal hydratase" evidence="1">
    <location>
        <begin position="62"/>
        <end position="243"/>
    </location>
</feature>
<sequence length="254" mass="27976">MSAADANRTDFRRWCFPAPAAALVMVFAVASLAPIGTSFGEETKSAAASDAKSNEKADSEKGWRPLFDGKSLENWKVTDFGGQGSVIVREKDKVLRIEQGEPLTGITWTGKDLPRVNYEIQLEAQRVDGNDFFCGLTFPVKKNCCSLILGGWGGGLTGISSINGFDASENETTDFVSFENGKWYSVRVVVTDTHIRAWVGDEMLADVDYSEKNIDVRLEMELCKPLGLATFQTVSDVRNFRIRELKPEAAKEGQ</sequence>
<dbReference type="EMBL" id="CP036275">
    <property type="protein sequence ID" value="QDU40263.1"/>
    <property type="molecule type" value="Genomic_DNA"/>
</dbReference>
<dbReference type="KEGG" id="mri:Mal4_46190"/>
<keyword evidence="3" id="KW-1185">Reference proteome</keyword>
<dbReference type="GO" id="GO:0016787">
    <property type="term" value="F:hydrolase activity"/>
    <property type="evidence" value="ECO:0007669"/>
    <property type="project" value="InterPro"/>
</dbReference>
<proteinExistence type="predicted"/>
<evidence type="ECO:0000259" key="1">
    <source>
        <dbReference type="Pfam" id="PF06439"/>
    </source>
</evidence>
<dbReference type="Proteomes" id="UP000320496">
    <property type="component" value="Chromosome"/>
</dbReference>